<dbReference type="InterPro" id="IPR003439">
    <property type="entry name" value="ABC_transporter-like_ATP-bd"/>
</dbReference>
<dbReference type="SMART" id="SM00382">
    <property type="entry name" value="AAA"/>
    <property type="match status" value="2"/>
</dbReference>
<dbReference type="PROSITE" id="PS00211">
    <property type="entry name" value="ABC_TRANSPORTER_1"/>
    <property type="match status" value="1"/>
</dbReference>
<evidence type="ECO:0000256" key="5">
    <source>
        <dbReference type="ARBA" id="ARBA00022737"/>
    </source>
</evidence>
<evidence type="ECO:0000256" key="8">
    <source>
        <dbReference type="ARBA" id="ARBA00022967"/>
    </source>
</evidence>
<dbReference type="AlphaFoldDB" id="G5GI30"/>
<protein>
    <recommendedName>
        <fullName evidence="11">ABC transporter domain-containing protein</fullName>
    </recommendedName>
</protein>
<keyword evidence="3" id="KW-0813">Transport</keyword>
<feature type="domain" description="ABC transporter" evidence="11">
    <location>
        <begin position="2"/>
        <end position="239"/>
    </location>
</feature>
<dbReference type="PANTHER" id="PTHR43553">
    <property type="entry name" value="HEAVY METAL TRANSPORTER"/>
    <property type="match status" value="1"/>
</dbReference>
<keyword evidence="5" id="KW-0677">Repeat</keyword>
<dbReference type="EMBL" id="ACZL01000021">
    <property type="protein sequence ID" value="EHI55505.1"/>
    <property type="molecule type" value="Genomic_DNA"/>
</dbReference>
<evidence type="ECO:0000256" key="7">
    <source>
        <dbReference type="ARBA" id="ARBA00022840"/>
    </source>
</evidence>
<proteinExistence type="inferred from homology"/>
<dbReference type="InterPro" id="IPR017871">
    <property type="entry name" value="ABC_transporter-like_CS"/>
</dbReference>
<keyword evidence="7" id="KW-0067">ATP-binding</keyword>
<dbReference type="InterPro" id="IPR027417">
    <property type="entry name" value="P-loop_NTPase"/>
</dbReference>
<dbReference type="PATRIC" id="fig|679200.3.peg.1300"/>
<dbReference type="Gene3D" id="3.40.50.300">
    <property type="entry name" value="P-loop containing nucleotide triphosphate hydrolases"/>
    <property type="match status" value="2"/>
</dbReference>
<keyword evidence="8" id="KW-1278">Translocase</keyword>
<evidence type="ECO:0000256" key="2">
    <source>
        <dbReference type="ARBA" id="ARBA00005417"/>
    </source>
</evidence>
<dbReference type="GO" id="GO:0005524">
    <property type="term" value="F:ATP binding"/>
    <property type="evidence" value="ECO:0007669"/>
    <property type="project" value="UniProtKB-KW"/>
</dbReference>
<organism evidence="12 13">
    <name type="scientific">Johnsonella ignava ATCC 51276</name>
    <dbReference type="NCBI Taxonomy" id="679200"/>
    <lineage>
        <taxon>Bacteria</taxon>
        <taxon>Bacillati</taxon>
        <taxon>Bacillota</taxon>
        <taxon>Clostridia</taxon>
        <taxon>Lachnospirales</taxon>
        <taxon>Lachnospiraceae</taxon>
        <taxon>Johnsonella</taxon>
    </lineage>
</organism>
<sequence>MLELKGISLSYEKVCILSGINAEFKHGEVNVITGNSGCGKSSLIKLINGIVPYIDKAEVSGDIILEGISLQDKNIVDRSRHISSVFQNPKTQFYALDTTDEMAFALENRGVFKEEIFNKIMFYSGLLGTRNLMGRNIFRLSGGEKQMIAITAVSCMEQQVYLFDEPSSSLDIKAMENLKEAILKLKELDKIIIIAEHRLSYLRDIIDNLFIIKDGNMVKFESGGINDDICAEYGLRMLKKVKKEELSKESTSVADLFANESKNISAGYDKNLCNDTDVLYCRDFKYRYGDHEVFNFDIYFKKGVHFIIGSNGVGKTSFIRCLCGLSRGFKGKIYYGRHRVRRPPDIISLVMQDVNYQLFTESVWDEISIVSDDDVKKESILKDFGLSDKKDLHPQSLSGGEKQRLAIALCAASKKPVVILDEPTSGLCRNSMYKTADFINAMRDDGKTVIVISHDYEFIKYCRGNIVEFKGREIKAL</sequence>
<comment type="similarity">
    <text evidence="2">Belongs to the ABC transporter superfamily.</text>
</comment>
<dbReference type="InterPro" id="IPR003593">
    <property type="entry name" value="AAA+_ATPase"/>
</dbReference>
<keyword evidence="4" id="KW-1003">Cell membrane</keyword>
<comment type="subcellular location">
    <subcellularLocation>
        <location evidence="1">Cell membrane</location>
        <topology evidence="1">Peripheral membrane protein</topology>
    </subcellularLocation>
</comment>
<dbReference type="InterPro" id="IPR015856">
    <property type="entry name" value="ABC_transpr_CbiO/EcfA_su"/>
</dbReference>
<name>G5GI30_9FIRM</name>
<feature type="domain" description="ABC transporter" evidence="11">
    <location>
        <begin position="273"/>
        <end position="477"/>
    </location>
</feature>
<dbReference type="GO" id="GO:0043190">
    <property type="term" value="C:ATP-binding cassette (ABC) transporter complex"/>
    <property type="evidence" value="ECO:0007669"/>
    <property type="project" value="TreeGrafter"/>
</dbReference>
<dbReference type="OrthoDB" id="501320at2"/>
<evidence type="ECO:0000256" key="3">
    <source>
        <dbReference type="ARBA" id="ARBA00022448"/>
    </source>
</evidence>
<evidence type="ECO:0000256" key="9">
    <source>
        <dbReference type="ARBA" id="ARBA00023136"/>
    </source>
</evidence>
<reference evidence="12 13" key="1">
    <citation type="submission" date="2011-08" db="EMBL/GenBank/DDBJ databases">
        <title>The Genome Sequence of Johnsonella ignava ATCC 51276.</title>
        <authorList>
            <consortium name="The Broad Institute Genome Sequencing Platform"/>
            <person name="Earl A."/>
            <person name="Ward D."/>
            <person name="Feldgarden M."/>
            <person name="Gevers D."/>
            <person name="Izard J."/>
            <person name="Blanton J.M."/>
            <person name="Baranova O.V."/>
            <person name="Dewhirst F.E."/>
            <person name="Young S.K."/>
            <person name="Zeng Q."/>
            <person name="Gargeya S."/>
            <person name="Fitzgerald M."/>
            <person name="Haas B."/>
            <person name="Abouelleil A."/>
            <person name="Alvarado L."/>
            <person name="Arachchi H.M."/>
            <person name="Berlin A."/>
            <person name="Brown A."/>
            <person name="Chapman S.B."/>
            <person name="Chen Z."/>
            <person name="Dunbar C."/>
            <person name="Freedman E."/>
            <person name="Gearin G."/>
            <person name="Gellesch M."/>
            <person name="Goldberg J."/>
            <person name="Griggs A."/>
            <person name="Gujja S."/>
            <person name="Heiman D."/>
            <person name="Howarth C."/>
            <person name="Larson L."/>
            <person name="Lui A."/>
            <person name="MacDonald P.J.P."/>
            <person name="Montmayeur A."/>
            <person name="Murphy C."/>
            <person name="Neiman D."/>
            <person name="Pearson M."/>
            <person name="Priest M."/>
            <person name="Roberts A."/>
            <person name="Saif S."/>
            <person name="Shea T."/>
            <person name="Shenoy N."/>
            <person name="Sisk P."/>
            <person name="Stolte C."/>
            <person name="Sykes S."/>
            <person name="Wortman J."/>
            <person name="Nusbaum C."/>
            <person name="Birren B."/>
        </authorList>
    </citation>
    <scope>NUCLEOTIDE SEQUENCE [LARGE SCALE GENOMIC DNA]</scope>
    <source>
        <strain evidence="12 13">ATCC 51276</strain>
    </source>
</reference>
<evidence type="ECO:0000256" key="1">
    <source>
        <dbReference type="ARBA" id="ARBA00004202"/>
    </source>
</evidence>
<dbReference type="PANTHER" id="PTHR43553:SF23">
    <property type="entry name" value="ABC TRANSPORTER ATP-BINDING COMPONENT"/>
    <property type="match status" value="1"/>
</dbReference>
<dbReference type="CDD" id="cd03225">
    <property type="entry name" value="ABC_cobalt_CbiO_domain1"/>
    <property type="match status" value="1"/>
</dbReference>
<dbReference type="GO" id="GO:0016887">
    <property type="term" value="F:ATP hydrolysis activity"/>
    <property type="evidence" value="ECO:0007669"/>
    <property type="project" value="InterPro"/>
</dbReference>
<evidence type="ECO:0000313" key="12">
    <source>
        <dbReference type="EMBL" id="EHI55505.1"/>
    </source>
</evidence>
<evidence type="ECO:0000259" key="11">
    <source>
        <dbReference type="PROSITE" id="PS50893"/>
    </source>
</evidence>
<dbReference type="HOGENOM" id="CLU_000604_86_7_9"/>
<dbReference type="eggNOG" id="COG1129">
    <property type="taxonomic scope" value="Bacteria"/>
</dbReference>
<dbReference type="STRING" id="679200.HMPREF9333_01220"/>
<evidence type="ECO:0000313" key="13">
    <source>
        <dbReference type="Proteomes" id="UP000003011"/>
    </source>
</evidence>
<evidence type="ECO:0000256" key="10">
    <source>
        <dbReference type="ARBA" id="ARBA00025157"/>
    </source>
</evidence>
<dbReference type="RefSeq" id="WP_005540680.1">
    <property type="nucleotide sequence ID" value="NZ_JH378832.1"/>
</dbReference>
<dbReference type="SUPFAM" id="SSF52540">
    <property type="entry name" value="P-loop containing nucleoside triphosphate hydrolases"/>
    <property type="match status" value="2"/>
</dbReference>
<gene>
    <name evidence="12" type="ORF">HMPREF9333_01220</name>
</gene>
<keyword evidence="13" id="KW-1185">Reference proteome</keyword>
<dbReference type="Pfam" id="PF00005">
    <property type="entry name" value="ABC_tran"/>
    <property type="match status" value="2"/>
</dbReference>
<comment type="function">
    <text evidence="10">Probably part of an ABC transporter complex. Responsible for energy coupling to the transport system.</text>
</comment>
<dbReference type="Proteomes" id="UP000003011">
    <property type="component" value="Unassembled WGS sequence"/>
</dbReference>
<evidence type="ECO:0000256" key="6">
    <source>
        <dbReference type="ARBA" id="ARBA00022741"/>
    </source>
</evidence>
<dbReference type="InterPro" id="IPR050095">
    <property type="entry name" value="ECF_ABC_transporter_ATP-bd"/>
</dbReference>
<comment type="caution">
    <text evidence="12">The sequence shown here is derived from an EMBL/GenBank/DDBJ whole genome shotgun (WGS) entry which is preliminary data.</text>
</comment>
<dbReference type="PROSITE" id="PS50893">
    <property type="entry name" value="ABC_TRANSPORTER_2"/>
    <property type="match status" value="2"/>
</dbReference>
<evidence type="ECO:0000256" key="4">
    <source>
        <dbReference type="ARBA" id="ARBA00022475"/>
    </source>
</evidence>
<keyword evidence="6" id="KW-0547">Nucleotide-binding</keyword>
<dbReference type="GO" id="GO:0042626">
    <property type="term" value="F:ATPase-coupled transmembrane transporter activity"/>
    <property type="evidence" value="ECO:0007669"/>
    <property type="project" value="TreeGrafter"/>
</dbReference>
<accession>G5GI30</accession>
<keyword evidence="9" id="KW-0472">Membrane</keyword>